<dbReference type="Proteomes" id="UP000010796">
    <property type="component" value="Chromosome"/>
</dbReference>
<name>L0FRM8_ECHVK</name>
<dbReference type="EMBL" id="CP003346">
    <property type="protein sequence ID" value="AGA76569.1"/>
    <property type="molecule type" value="Genomic_DNA"/>
</dbReference>
<sequence length="46" mass="5200">MLHTIIVLLNTGAKLQEETFLVEGSLDPEYEYTAYEVEVNIGGVHY</sequence>
<dbReference type="RefSeq" id="WP_015264136.1">
    <property type="nucleotide sequence ID" value="NC_019904.1"/>
</dbReference>
<evidence type="ECO:0000313" key="1">
    <source>
        <dbReference type="EMBL" id="AGA76569.1"/>
    </source>
</evidence>
<evidence type="ECO:0000313" key="2">
    <source>
        <dbReference type="Proteomes" id="UP000010796"/>
    </source>
</evidence>
<proteinExistence type="predicted"/>
<reference evidence="2" key="1">
    <citation type="submission" date="2012-02" db="EMBL/GenBank/DDBJ databases">
        <title>The complete genome of Echinicola vietnamensis DSM 17526.</title>
        <authorList>
            <person name="Lucas S."/>
            <person name="Copeland A."/>
            <person name="Lapidus A."/>
            <person name="Glavina del Rio T."/>
            <person name="Dalin E."/>
            <person name="Tice H."/>
            <person name="Bruce D."/>
            <person name="Goodwin L."/>
            <person name="Pitluck S."/>
            <person name="Peters L."/>
            <person name="Ovchinnikova G."/>
            <person name="Teshima H."/>
            <person name="Kyrpides N."/>
            <person name="Mavromatis K."/>
            <person name="Ivanova N."/>
            <person name="Brettin T."/>
            <person name="Detter J.C."/>
            <person name="Han C."/>
            <person name="Larimer F."/>
            <person name="Land M."/>
            <person name="Hauser L."/>
            <person name="Markowitz V."/>
            <person name="Cheng J.-F."/>
            <person name="Hugenholtz P."/>
            <person name="Woyke T."/>
            <person name="Wu D."/>
            <person name="Brambilla E."/>
            <person name="Klenk H.-P."/>
            <person name="Eisen J.A."/>
        </authorList>
    </citation>
    <scope>NUCLEOTIDE SEQUENCE [LARGE SCALE GENOMIC DNA]</scope>
    <source>
        <strain evidence="2">DSM 17526 / LMG 23754 / KMM 6221</strain>
    </source>
</reference>
<organism evidence="1 2">
    <name type="scientific">Echinicola vietnamensis (strain DSM 17526 / LMG 23754 / KMM 6221)</name>
    <dbReference type="NCBI Taxonomy" id="926556"/>
    <lineage>
        <taxon>Bacteria</taxon>
        <taxon>Pseudomonadati</taxon>
        <taxon>Bacteroidota</taxon>
        <taxon>Cytophagia</taxon>
        <taxon>Cytophagales</taxon>
        <taxon>Cyclobacteriaceae</taxon>
        <taxon>Echinicola</taxon>
    </lineage>
</organism>
<accession>L0FRM8</accession>
<dbReference type="OrthoDB" id="826220at2"/>
<protein>
    <submittedName>
        <fullName evidence="1">Uncharacterized protein</fullName>
    </submittedName>
</protein>
<gene>
    <name evidence="1" type="ordered locus">Echvi_0278</name>
</gene>
<dbReference type="AlphaFoldDB" id="L0FRM8"/>
<keyword evidence="2" id="KW-1185">Reference proteome</keyword>
<dbReference type="HOGENOM" id="CLU_3183005_0_0_10"/>
<dbReference type="KEGG" id="evi:Echvi_0278"/>